<dbReference type="Pfam" id="PF00557">
    <property type="entry name" value="Peptidase_M24"/>
    <property type="match status" value="1"/>
</dbReference>
<dbReference type="EMBL" id="JAKFHA010000009">
    <property type="protein sequence ID" value="MCF2529069.1"/>
    <property type="molecule type" value="Genomic_DNA"/>
</dbReference>
<evidence type="ECO:0000259" key="5">
    <source>
        <dbReference type="Pfam" id="PF01321"/>
    </source>
</evidence>
<dbReference type="PANTHER" id="PTHR46112:SF8">
    <property type="entry name" value="CYTOPLASMIC PEPTIDASE PEPQ-RELATED"/>
    <property type="match status" value="1"/>
</dbReference>
<dbReference type="InterPro" id="IPR050659">
    <property type="entry name" value="Peptidase_M24B"/>
</dbReference>
<evidence type="ECO:0000256" key="3">
    <source>
        <dbReference type="RuleBase" id="RU000590"/>
    </source>
</evidence>
<comment type="similarity">
    <text evidence="3">Belongs to the peptidase M24B family.</text>
</comment>
<feature type="domain" description="Peptidase M24" evidence="4">
    <location>
        <begin position="149"/>
        <end position="351"/>
    </location>
</feature>
<evidence type="ECO:0000256" key="1">
    <source>
        <dbReference type="ARBA" id="ARBA00022723"/>
    </source>
</evidence>
<dbReference type="InterPro" id="IPR000994">
    <property type="entry name" value="Pept_M24"/>
</dbReference>
<dbReference type="InterPro" id="IPR029149">
    <property type="entry name" value="Creatin/AminoP/Spt16_N"/>
</dbReference>
<comment type="caution">
    <text evidence="6">The sequence shown here is derived from an EMBL/GenBank/DDBJ whole genome shotgun (WGS) entry which is preliminary data.</text>
</comment>
<keyword evidence="6" id="KW-0645">Protease</keyword>
<dbReference type="GO" id="GO:0004177">
    <property type="term" value="F:aminopeptidase activity"/>
    <property type="evidence" value="ECO:0007669"/>
    <property type="project" value="UniProtKB-KW"/>
</dbReference>
<organism evidence="6 7">
    <name type="scientific">Yinghuangia soli</name>
    <dbReference type="NCBI Taxonomy" id="2908204"/>
    <lineage>
        <taxon>Bacteria</taxon>
        <taxon>Bacillati</taxon>
        <taxon>Actinomycetota</taxon>
        <taxon>Actinomycetes</taxon>
        <taxon>Kitasatosporales</taxon>
        <taxon>Streptomycetaceae</taxon>
        <taxon>Yinghuangia</taxon>
    </lineage>
</organism>
<dbReference type="PROSITE" id="PS00491">
    <property type="entry name" value="PROLINE_PEPTIDASE"/>
    <property type="match status" value="1"/>
</dbReference>
<keyword evidence="7" id="KW-1185">Reference proteome</keyword>
<dbReference type="Proteomes" id="UP001165378">
    <property type="component" value="Unassembled WGS sequence"/>
</dbReference>
<dbReference type="InterPro" id="IPR036005">
    <property type="entry name" value="Creatinase/aminopeptidase-like"/>
</dbReference>
<dbReference type="Gene3D" id="3.90.230.10">
    <property type="entry name" value="Creatinase/methionine aminopeptidase superfamily"/>
    <property type="match status" value="1"/>
</dbReference>
<dbReference type="InterPro" id="IPR001131">
    <property type="entry name" value="Peptidase_M24B_aminopep-P_CS"/>
</dbReference>
<keyword evidence="1 3" id="KW-0479">Metal-binding</keyword>
<dbReference type="CDD" id="cd01092">
    <property type="entry name" value="APP-like"/>
    <property type="match status" value="1"/>
</dbReference>
<evidence type="ECO:0000259" key="4">
    <source>
        <dbReference type="Pfam" id="PF00557"/>
    </source>
</evidence>
<dbReference type="SUPFAM" id="SSF53092">
    <property type="entry name" value="Creatinase/prolidase N-terminal domain"/>
    <property type="match status" value="1"/>
</dbReference>
<feature type="domain" description="Creatinase N-terminal" evidence="5">
    <location>
        <begin position="8"/>
        <end position="141"/>
    </location>
</feature>
<proteinExistence type="inferred from homology"/>
<dbReference type="GO" id="GO:0046872">
    <property type="term" value="F:metal ion binding"/>
    <property type="evidence" value="ECO:0007669"/>
    <property type="project" value="UniProtKB-KW"/>
</dbReference>
<dbReference type="RefSeq" id="WP_235053229.1">
    <property type="nucleotide sequence ID" value="NZ_JAKFHA010000009.1"/>
</dbReference>
<name>A0AA41Q014_9ACTN</name>
<dbReference type="Gene3D" id="3.40.350.10">
    <property type="entry name" value="Creatinase/prolidase N-terminal domain"/>
    <property type="match status" value="1"/>
</dbReference>
<gene>
    <name evidence="6" type="ORF">LZ495_17880</name>
</gene>
<reference evidence="6" key="1">
    <citation type="submission" date="2022-01" db="EMBL/GenBank/DDBJ databases">
        <title>Genome-Based Taxonomic Classification of the Phylum Actinobacteria.</title>
        <authorList>
            <person name="Gao Y."/>
        </authorList>
    </citation>
    <scope>NUCLEOTIDE SEQUENCE</scope>
    <source>
        <strain evidence="6">KLBMP 8922</strain>
    </source>
</reference>
<dbReference type="SUPFAM" id="SSF55920">
    <property type="entry name" value="Creatinase/aminopeptidase"/>
    <property type="match status" value="1"/>
</dbReference>
<dbReference type="Pfam" id="PF01321">
    <property type="entry name" value="Creatinase_N"/>
    <property type="match status" value="1"/>
</dbReference>
<dbReference type="PANTHER" id="PTHR46112">
    <property type="entry name" value="AMINOPEPTIDASE"/>
    <property type="match status" value="1"/>
</dbReference>
<accession>A0AA41Q014</accession>
<evidence type="ECO:0000313" key="6">
    <source>
        <dbReference type="EMBL" id="MCF2529069.1"/>
    </source>
</evidence>
<dbReference type="AlphaFoldDB" id="A0AA41Q014"/>
<keyword evidence="2" id="KW-0378">Hydrolase</keyword>
<protein>
    <submittedName>
        <fullName evidence="6">Aminopeptidase P family protein</fullName>
    </submittedName>
</protein>
<evidence type="ECO:0000313" key="7">
    <source>
        <dbReference type="Proteomes" id="UP001165378"/>
    </source>
</evidence>
<sequence>MPEAHAVRRDRLRARVAATGADAALITNPVNVRYLTGFTGSNGALLIHAAVPEGAEGASGAVLATDGRYMTQAAEQAPDVELVDERLCAPGLAKRAAASGVRRLAVEEHAVTVEMYRTLGEAAEGVDRVALGRAVEELRRIKDPDEIATLRIACEIGDQAIAEMIESILVGRTERHIALELERRMADHGADSPAFPTIVASGPHSAIPHHSPGDRRVEDGDFLKIDFGACYRGYHADMTRTFVIGNEPAGWQVEVYDVVFAAQKAGREALAPGVETSAVHGAAKAVIDAAGYGEYFPHGLGHGVGLEIHEDPRMGPTTDGKLDACMPVTVEPGIYLPGRGGVRIEDTLVVRPPEDGGPELLTITTKELLVL</sequence>
<evidence type="ECO:0000256" key="2">
    <source>
        <dbReference type="ARBA" id="ARBA00022801"/>
    </source>
</evidence>
<keyword evidence="6" id="KW-0031">Aminopeptidase</keyword>
<dbReference type="InterPro" id="IPR000587">
    <property type="entry name" value="Creatinase_N"/>
</dbReference>